<dbReference type="Proteomes" id="UP001578633">
    <property type="component" value="Chromosome 4"/>
</dbReference>
<protein>
    <recommendedName>
        <fullName evidence="6">Peptidase S8/S53 domain-containing protein</fullName>
    </recommendedName>
</protein>
<evidence type="ECO:0000256" key="3">
    <source>
        <dbReference type="ARBA" id="ARBA00022825"/>
    </source>
</evidence>
<feature type="domain" description="Peptidase S8/S53" evidence="6">
    <location>
        <begin position="522"/>
        <end position="812"/>
    </location>
</feature>
<dbReference type="InterPro" id="IPR000209">
    <property type="entry name" value="Peptidase_S8/S53_dom"/>
</dbReference>
<dbReference type="PROSITE" id="PS00136">
    <property type="entry name" value="SUBTILASE_ASP"/>
    <property type="match status" value="1"/>
</dbReference>
<dbReference type="GeneID" id="96085088"/>
<evidence type="ECO:0000313" key="8">
    <source>
        <dbReference type="Proteomes" id="UP001578633"/>
    </source>
</evidence>
<dbReference type="RefSeq" id="XP_069306810.1">
    <property type="nucleotide sequence ID" value="XM_069451705.1"/>
</dbReference>
<dbReference type="Pfam" id="PF00082">
    <property type="entry name" value="Peptidase_S8"/>
    <property type="match status" value="1"/>
</dbReference>
<evidence type="ECO:0000256" key="2">
    <source>
        <dbReference type="ARBA" id="ARBA00022801"/>
    </source>
</evidence>
<comment type="caution">
    <text evidence="7">The sequence shown here is derived from an EMBL/GenBank/DDBJ whole genome shotgun (WGS) entry which is preliminary data.</text>
</comment>
<keyword evidence="1" id="KW-0645">Protease</keyword>
<keyword evidence="8" id="KW-1185">Reference proteome</keyword>
<dbReference type="PRINTS" id="PR00723">
    <property type="entry name" value="SUBTILISIN"/>
</dbReference>
<gene>
    <name evidence="7" type="ORF">ACET3X_004766</name>
</gene>
<evidence type="ECO:0000256" key="1">
    <source>
        <dbReference type="ARBA" id="ARBA00022670"/>
    </source>
</evidence>
<feature type="signal peptide" evidence="5">
    <location>
        <begin position="1"/>
        <end position="18"/>
    </location>
</feature>
<feature type="chain" id="PRO_5046302932" description="Peptidase S8/S53 domain-containing protein" evidence="5">
    <location>
        <begin position="19"/>
        <end position="934"/>
    </location>
</feature>
<keyword evidence="2" id="KW-0378">Hydrolase</keyword>
<name>A0ABR3UIB9_9PLEO</name>
<dbReference type="InterPro" id="IPR036852">
    <property type="entry name" value="Peptidase_S8/S53_dom_sf"/>
</dbReference>
<evidence type="ECO:0000256" key="5">
    <source>
        <dbReference type="SAM" id="SignalP"/>
    </source>
</evidence>
<sequence>MELFRLLLLLLIFGSVHASLPYRLPDTDDDPFIPKDVSPTDSFPLAPAAIPTAPSLEAVIGGVGYQLPSSEQDAIDVMLHDGSVAQLFPDKIIVGGQTVTVPSDLTSETVLADGITAKPGEAAAPEEDDDNNGGDGGGLFGALGGIAKGATSAIGDAIDGVGSVTTGALGFAGGTVGAAAGLSEPLSGAVSHMGKFVSSLNGIQKSFPGNELTKGALDTFTGAQSLARQSLNWMKSTASLAQDFPNLPVDVQSKVKSTAADFAKDDGPLAQCKAAMEAFRDFPWEEAEVPSQTADPSATGKTSNTASMQSTQRTSTAQTTSMGSSTAVSSMAMSSSSTVTSSQTSSSSSETPTPTSDTKKEYTIISEYGTPWDTFKQFITELDGGNGYLAKWDSEAVRQQMYITQLNSSQVSEIKQRYSFIGSILTNEFDETIDHSVDEFRAIGGFRPTYDGPRRDPSPKSPIHWSAAFSAPIFHLEPRTLLAPDSDAPWWKKMLSAPPRDINAANSGPEFDPPYLADDSLGKGVTIYILDDGFDTDNIDLQAGTRSINTIVTPNEFTSLPVIPYDPAHPDRTMPELIQGGDHGTMMATIAAGIERGIAPKADLCLVKTKNTMRHKYNPSLSHILPITTQALVWFVHAVLEDIVERTSQDPGARSVINMSWGMQEPGKSAEDLERITKTFKHLLDFCKARSIPVVVAAGNTPSVGFVSDSYPQKLSTADDTMIIVGGVIETGAVYETTVKDPNNQITVYAPAKPVTVPKSGGKTPPEVEREGTSHAAAITSGLIAYLYSLPNWQQNLYVQKTPMKRILKDHAWLRNNMIENKGRPPANVVYNLARGDPFHDSHSCVERRDNFGKRQEEGLCSLSSASTTSMSSSAPLPRLPIPPPRQRAVLRHFVISNLKGVIRVPSAVSVSYTYAHPNTYRDNGTIGATSNYL</sequence>
<accession>A0ABR3UIB9</accession>
<keyword evidence="3" id="KW-0720">Serine protease</keyword>
<dbReference type="PANTHER" id="PTHR42884">
    <property type="entry name" value="PROPROTEIN CONVERTASE SUBTILISIN/KEXIN-RELATED"/>
    <property type="match status" value="1"/>
</dbReference>
<dbReference type="SUPFAM" id="SSF52743">
    <property type="entry name" value="Subtilisin-like"/>
    <property type="match status" value="1"/>
</dbReference>
<proteinExistence type="predicted"/>
<dbReference type="InterPro" id="IPR015500">
    <property type="entry name" value="Peptidase_S8_subtilisin-rel"/>
</dbReference>
<reference evidence="7 8" key="1">
    <citation type="submission" date="2024-09" db="EMBL/GenBank/DDBJ databases">
        <title>T2T genomes of carrot and Alternaria dauci and their utility for understanding host-pathogen interaction during carrot leaf blight disease.</title>
        <authorList>
            <person name="Liu W."/>
            <person name="Xu S."/>
            <person name="Ou C."/>
            <person name="Liu X."/>
            <person name="Zhuang F."/>
            <person name="Deng X.W."/>
        </authorList>
    </citation>
    <scope>NUCLEOTIDE SEQUENCE [LARGE SCALE GENOMIC DNA]</scope>
    <source>
        <strain evidence="7 8">A2016</strain>
    </source>
</reference>
<dbReference type="CDD" id="cd00306">
    <property type="entry name" value="Peptidases_S8_S53"/>
    <property type="match status" value="1"/>
</dbReference>
<feature type="compositionally biased region" description="Polar residues" evidence="4">
    <location>
        <begin position="290"/>
        <end position="304"/>
    </location>
</feature>
<feature type="compositionally biased region" description="Low complexity" evidence="4">
    <location>
        <begin position="305"/>
        <end position="356"/>
    </location>
</feature>
<evidence type="ECO:0000313" key="7">
    <source>
        <dbReference type="EMBL" id="KAL1796226.1"/>
    </source>
</evidence>
<evidence type="ECO:0000256" key="4">
    <source>
        <dbReference type="SAM" id="MobiDB-lite"/>
    </source>
</evidence>
<feature type="region of interest" description="Disordered" evidence="4">
    <location>
        <begin position="116"/>
        <end position="137"/>
    </location>
</feature>
<dbReference type="PANTHER" id="PTHR42884:SF14">
    <property type="entry name" value="NEUROENDOCRINE CONVERTASE 1"/>
    <property type="match status" value="1"/>
</dbReference>
<evidence type="ECO:0000259" key="6">
    <source>
        <dbReference type="Pfam" id="PF00082"/>
    </source>
</evidence>
<feature type="region of interest" description="Disordered" evidence="4">
    <location>
        <begin position="287"/>
        <end position="360"/>
    </location>
</feature>
<keyword evidence="5" id="KW-0732">Signal</keyword>
<organism evidence="7 8">
    <name type="scientific">Alternaria dauci</name>
    <dbReference type="NCBI Taxonomy" id="48095"/>
    <lineage>
        <taxon>Eukaryota</taxon>
        <taxon>Fungi</taxon>
        <taxon>Dikarya</taxon>
        <taxon>Ascomycota</taxon>
        <taxon>Pezizomycotina</taxon>
        <taxon>Dothideomycetes</taxon>
        <taxon>Pleosporomycetidae</taxon>
        <taxon>Pleosporales</taxon>
        <taxon>Pleosporineae</taxon>
        <taxon>Pleosporaceae</taxon>
        <taxon>Alternaria</taxon>
        <taxon>Alternaria sect. Porri</taxon>
    </lineage>
</organism>
<dbReference type="Gene3D" id="3.40.50.200">
    <property type="entry name" value="Peptidase S8/S53 domain"/>
    <property type="match status" value="1"/>
</dbReference>
<dbReference type="InterPro" id="IPR023827">
    <property type="entry name" value="Peptidase_S8_Asp-AS"/>
</dbReference>
<dbReference type="EMBL" id="JBHGVX010000004">
    <property type="protein sequence ID" value="KAL1796226.1"/>
    <property type="molecule type" value="Genomic_DNA"/>
</dbReference>